<proteinExistence type="predicted"/>
<organism evidence="1 2">
    <name type="scientific">Enterobacter sichuanensis</name>
    <dbReference type="NCBI Taxonomy" id="2071710"/>
    <lineage>
        <taxon>Bacteria</taxon>
        <taxon>Pseudomonadati</taxon>
        <taxon>Pseudomonadota</taxon>
        <taxon>Gammaproteobacteria</taxon>
        <taxon>Enterobacterales</taxon>
        <taxon>Enterobacteriaceae</taxon>
        <taxon>Enterobacter</taxon>
        <taxon>Enterobacter cloacae complex</taxon>
    </lineage>
</organism>
<dbReference type="Pfam" id="PF08786">
    <property type="entry name" value="DcrB"/>
    <property type="match status" value="1"/>
</dbReference>
<dbReference type="EMBL" id="JALLIR010000001">
    <property type="protein sequence ID" value="MDR9946441.1"/>
    <property type="molecule type" value="Genomic_DNA"/>
</dbReference>
<gene>
    <name evidence="1" type="ORF">MX989_10155</name>
</gene>
<dbReference type="InterPro" id="IPR014894">
    <property type="entry name" value="DcrB/EagT6"/>
</dbReference>
<dbReference type="Proteomes" id="UP001185068">
    <property type="component" value="Unassembled WGS sequence"/>
</dbReference>
<dbReference type="InterPro" id="IPR016123">
    <property type="entry name" value="Mog1/PsbP_a/b/a-sand"/>
</dbReference>
<protein>
    <submittedName>
        <fullName evidence="1">DcrB-related protein</fullName>
    </submittedName>
</protein>
<name>A0AAE4DY99_9ENTR</name>
<evidence type="ECO:0000313" key="2">
    <source>
        <dbReference type="Proteomes" id="UP001185068"/>
    </source>
</evidence>
<accession>A0AAE4DY99</accession>
<reference evidence="1" key="1">
    <citation type="submission" date="2022-11" db="EMBL/GenBank/DDBJ databases">
        <title>blaNDM-1 and qnrB1 co-producing ST413 Enterobacter.</title>
        <authorList>
            <person name="Halder G."/>
            <person name="Chaudhuri B."/>
            <person name="Dutta S."/>
        </authorList>
    </citation>
    <scope>NUCLEOTIDE SEQUENCE</scope>
    <source>
        <strain evidence="1">PEER684</strain>
    </source>
</reference>
<dbReference type="AlphaFoldDB" id="A0AAE4DY99"/>
<dbReference type="SUPFAM" id="SSF55724">
    <property type="entry name" value="Mog1p/PsbP-like"/>
    <property type="match status" value="1"/>
</dbReference>
<sequence length="45" mass="5044">MAEYTLQEATLALPNVYKDRTMNLFALSENGASEFTFVVSRASKK</sequence>
<dbReference type="RefSeq" id="WP_224752847.1">
    <property type="nucleotide sequence ID" value="NZ_JACWFD010000001.1"/>
</dbReference>
<comment type="caution">
    <text evidence="1">The sequence shown here is derived from an EMBL/GenBank/DDBJ whole genome shotgun (WGS) entry which is preliminary data.</text>
</comment>
<dbReference type="Gene3D" id="3.40.1000.10">
    <property type="entry name" value="Mog1/PsbP, alpha/beta/alpha sandwich"/>
    <property type="match status" value="1"/>
</dbReference>
<evidence type="ECO:0000313" key="1">
    <source>
        <dbReference type="EMBL" id="MDR9946441.1"/>
    </source>
</evidence>